<dbReference type="Pfam" id="PF00440">
    <property type="entry name" value="TetR_N"/>
    <property type="match status" value="1"/>
</dbReference>
<accession>A0A085V840</accession>
<dbReference type="Pfam" id="PF14246">
    <property type="entry name" value="TetR_C_7"/>
    <property type="match status" value="1"/>
</dbReference>
<dbReference type="GO" id="GO:0003700">
    <property type="term" value="F:DNA-binding transcription factor activity"/>
    <property type="evidence" value="ECO:0007669"/>
    <property type="project" value="TreeGrafter"/>
</dbReference>
<feature type="domain" description="HTH tetR-type" evidence="5">
    <location>
        <begin position="6"/>
        <end position="66"/>
    </location>
</feature>
<dbReference type="Proteomes" id="UP000028643">
    <property type="component" value="Unassembled WGS sequence"/>
</dbReference>
<protein>
    <submittedName>
        <fullName evidence="6">TetR family transcriptional regulator</fullName>
    </submittedName>
</protein>
<dbReference type="PATRIC" id="fig|317.174.peg.2577"/>
<dbReference type="Gene3D" id="1.10.357.10">
    <property type="entry name" value="Tetracycline Repressor, domain 2"/>
    <property type="match status" value="1"/>
</dbReference>
<dbReference type="RefSeq" id="WP_020291214.1">
    <property type="nucleotide sequence ID" value="NZ_JPQT01000103.1"/>
</dbReference>
<evidence type="ECO:0000256" key="2">
    <source>
        <dbReference type="ARBA" id="ARBA00023125"/>
    </source>
</evidence>
<name>A0A085V840_PSESX</name>
<dbReference type="PROSITE" id="PS50977">
    <property type="entry name" value="HTH_TETR_2"/>
    <property type="match status" value="1"/>
</dbReference>
<sequence length="207" mass="22390">MKVRTETRRTAIVETAAGVFLELGYEGASMKEVSIRLGGSKATLYGYFSSKEALFIAVVQMYATSHLYNAVADLAVAVTPGVSVSLEESLLQFGRNMLKIVTNDATAIKVYRMVLAESGRSDIGALFYESGPSQSIDALATLMSASVDNGVLRKGNPRVLAKQFLSLLTSEVDERLFQQDPKPMTLAQIDELVAAAVDMFLRGALPR</sequence>
<dbReference type="InterPro" id="IPR001647">
    <property type="entry name" value="HTH_TetR"/>
</dbReference>
<reference evidence="6 7" key="1">
    <citation type="submission" date="2014-07" db="EMBL/GenBank/DDBJ databases">
        <title>Draft Genome Sequences of Environmental Pseudomonas syringae strains.</title>
        <authorList>
            <person name="Baltrus D.A."/>
            <person name="Berge O."/>
            <person name="Morris C."/>
        </authorList>
    </citation>
    <scope>NUCLEOTIDE SEQUENCE [LARGE SCALE GENOMIC DNA]</scope>
    <source>
        <strain evidence="6 7">CEB003</strain>
    </source>
</reference>
<keyword evidence="3" id="KW-0804">Transcription</keyword>
<dbReference type="InterPro" id="IPR009057">
    <property type="entry name" value="Homeodomain-like_sf"/>
</dbReference>
<dbReference type="InterPro" id="IPR039536">
    <property type="entry name" value="TetR_C_Proteobacteria"/>
</dbReference>
<dbReference type="PANTHER" id="PTHR30055">
    <property type="entry name" value="HTH-TYPE TRANSCRIPTIONAL REGULATOR RUTR"/>
    <property type="match status" value="1"/>
</dbReference>
<dbReference type="PANTHER" id="PTHR30055:SF119">
    <property type="entry name" value="NALC"/>
    <property type="match status" value="1"/>
</dbReference>
<dbReference type="InterPro" id="IPR050109">
    <property type="entry name" value="HTH-type_TetR-like_transc_reg"/>
</dbReference>
<dbReference type="GO" id="GO:0000976">
    <property type="term" value="F:transcription cis-regulatory region binding"/>
    <property type="evidence" value="ECO:0007669"/>
    <property type="project" value="TreeGrafter"/>
</dbReference>
<evidence type="ECO:0000256" key="4">
    <source>
        <dbReference type="PROSITE-ProRule" id="PRU00335"/>
    </source>
</evidence>
<dbReference type="FunFam" id="1.10.10.60:FF:000141">
    <property type="entry name" value="TetR family transcriptional regulator"/>
    <property type="match status" value="1"/>
</dbReference>
<evidence type="ECO:0000313" key="6">
    <source>
        <dbReference type="EMBL" id="KFE51603.1"/>
    </source>
</evidence>
<dbReference type="EMBL" id="JPQT01000103">
    <property type="protein sequence ID" value="KFE51603.1"/>
    <property type="molecule type" value="Genomic_DNA"/>
</dbReference>
<proteinExistence type="predicted"/>
<keyword evidence="2 4" id="KW-0238">DNA-binding</keyword>
<keyword evidence="1" id="KW-0805">Transcription regulation</keyword>
<evidence type="ECO:0000259" key="5">
    <source>
        <dbReference type="PROSITE" id="PS50977"/>
    </source>
</evidence>
<evidence type="ECO:0000313" key="7">
    <source>
        <dbReference type="Proteomes" id="UP000028643"/>
    </source>
</evidence>
<dbReference type="SUPFAM" id="SSF46689">
    <property type="entry name" value="Homeodomain-like"/>
    <property type="match status" value="1"/>
</dbReference>
<comment type="caution">
    <text evidence="6">The sequence shown here is derived from an EMBL/GenBank/DDBJ whole genome shotgun (WGS) entry which is preliminary data.</text>
</comment>
<evidence type="ECO:0000256" key="3">
    <source>
        <dbReference type="ARBA" id="ARBA00023163"/>
    </source>
</evidence>
<feature type="DNA-binding region" description="H-T-H motif" evidence="4">
    <location>
        <begin position="29"/>
        <end position="48"/>
    </location>
</feature>
<dbReference type="SUPFAM" id="SSF48498">
    <property type="entry name" value="Tetracyclin repressor-like, C-terminal domain"/>
    <property type="match status" value="1"/>
</dbReference>
<evidence type="ECO:0000256" key="1">
    <source>
        <dbReference type="ARBA" id="ARBA00023015"/>
    </source>
</evidence>
<dbReference type="PRINTS" id="PR00455">
    <property type="entry name" value="HTHTETR"/>
</dbReference>
<dbReference type="InterPro" id="IPR036271">
    <property type="entry name" value="Tet_transcr_reg_TetR-rel_C_sf"/>
</dbReference>
<organism evidence="6 7">
    <name type="scientific">Pseudomonas syringae</name>
    <dbReference type="NCBI Taxonomy" id="317"/>
    <lineage>
        <taxon>Bacteria</taxon>
        <taxon>Pseudomonadati</taxon>
        <taxon>Pseudomonadota</taxon>
        <taxon>Gammaproteobacteria</taxon>
        <taxon>Pseudomonadales</taxon>
        <taxon>Pseudomonadaceae</taxon>
        <taxon>Pseudomonas</taxon>
    </lineage>
</organism>
<dbReference type="AlphaFoldDB" id="A0A085V840"/>
<gene>
    <name evidence="6" type="ORF">IV02_12535</name>
</gene>